<evidence type="ECO:0000313" key="2">
    <source>
        <dbReference type="EMBL" id="JAD25918.1"/>
    </source>
</evidence>
<accession>A0A0A8YK08</accession>
<protein>
    <submittedName>
        <fullName evidence="2">Uncharacterized protein</fullName>
    </submittedName>
</protein>
<dbReference type="AlphaFoldDB" id="A0A0A8YK08"/>
<proteinExistence type="predicted"/>
<sequence>MMLSILEAGLLFFQSMASTHFFSAFCLRLGGPDMWLGILKLDNAGSQQRPPN</sequence>
<organism evidence="2">
    <name type="scientific">Arundo donax</name>
    <name type="common">Giant reed</name>
    <name type="synonym">Donax arundinaceus</name>
    <dbReference type="NCBI Taxonomy" id="35708"/>
    <lineage>
        <taxon>Eukaryota</taxon>
        <taxon>Viridiplantae</taxon>
        <taxon>Streptophyta</taxon>
        <taxon>Embryophyta</taxon>
        <taxon>Tracheophyta</taxon>
        <taxon>Spermatophyta</taxon>
        <taxon>Magnoliopsida</taxon>
        <taxon>Liliopsida</taxon>
        <taxon>Poales</taxon>
        <taxon>Poaceae</taxon>
        <taxon>PACMAD clade</taxon>
        <taxon>Arundinoideae</taxon>
        <taxon>Arundineae</taxon>
        <taxon>Arundo</taxon>
    </lineage>
</organism>
<feature type="signal peptide" evidence="1">
    <location>
        <begin position="1"/>
        <end position="17"/>
    </location>
</feature>
<evidence type="ECO:0000256" key="1">
    <source>
        <dbReference type="SAM" id="SignalP"/>
    </source>
</evidence>
<name>A0A0A8YK08_ARUDO</name>
<dbReference type="EMBL" id="GBRH01271977">
    <property type="protein sequence ID" value="JAD25918.1"/>
    <property type="molecule type" value="Transcribed_RNA"/>
</dbReference>
<feature type="chain" id="PRO_5002042169" evidence="1">
    <location>
        <begin position="18"/>
        <end position="52"/>
    </location>
</feature>
<keyword evidence="1" id="KW-0732">Signal</keyword>
<reference evidence="2" key="1">
    <citation type="submission" date="2014-09" db="EMBL/GenBank/DDBJ databases">
        <authorList>
            <person name="Magalhaes I.L.F."/>
            <person name="Oliveira U."/>
            <person name="Santos F.R."/>
            <person name="Vidigal T.H.D.A."/>
            <person name="Brescovit A.D."/>
            <person name="Santos A.J."/>
        </authorList>
    </citation>
    <scope>NUCLEOTIDE SEQUENCE</scope>
    <source>
        <tissue evidence="2">Shoot tissue taken approximately 20 cm above the soil surface</tissue>
    </source>
</reference>
<reference evidence="2" key="2">
    <citation type="journal article" date="2015" name="Data Brief">
        <title>Shoot transcriptome of the giant reed, Arundo donax.</title>
        <authorList>
            <person name="Barrero R.A."/>
            <person name="Guerrero F.D."/>
            <person name="Moolhuijzen P."/>
            <person name="Goolsby J.A."/>
            <person name="Tidwell J."/>
            <person name="Bellgard S.E."/>
            <person name="Bellgard M.I."/>
        </authorList>
    </citation>
    <scope>NUCLEOTIDE SEQUENCE</scope>
    <source>
        <tissue evidence="2">Shoot tissue taken approximately 20 cm above the soil surface</tissue>
    </source>
</reference>